<dbReference type="EMBL" id="JARKIB010000160">
    <property type="protein sequence ID" value="KAJ7730309.1"/>
    <property type="molecule type" value="Genomic_DNA"/>
</dbReference>
<comment type="caution">
    <text evidence="1">The sequence shown here is derived from an EMBL/GenBank/DDBJ whole genome shotgun (WGS) entry which is preliminary data.</text>
</comment>
<accession>A0AAD7HXG5</accession>
<sequence length="304" mass="33375">MGQAKASRAWDGPDLGVVVDDVSETLLAIPGRCVMATSDQESAESFLRDFLKPTSSKPHFHIYVVFLSSVCTVSFRQLKFESGLVGGVRRVAEGPPSLPRSFAVSSVREEEWCRKEVVAGASARESYLVLSHPFGLILRLNELTARQITTQRNYRRPDASQGQQIPVSLLRAAYTHAGFSAAFAHCSDLSDHPIQLSFDFNFKLPLRHRSQTSLLLTAFECAHPGIPRATSVSQKTGGGEPENPGAEFVGKLGSDPFIKILTLGKDVPPIFKFIPRKVVKIPFWDIVGWEVPAIQHAIPVVLTI</sequence>
<protein>
    <submittedName>
        <fullName evidence="1">Uncharacterized protein</fullName>
    </submittedName>
</protein>
<keyword evidence="2" id="KW-1185">Reference proteome</keyword>
<proteinExistence type="predicted"/>
<organism evidence="1 2">
    <name type="scientific">Mycena metata</name>
    <dbReference type="NCBI Taxonomy" id="1033252"/>
    <lineage>
        <taxon>Eukaryota</taxon>
        <taxon>Fungi</taxon>
        <taxon>Dikarya</taxon>
        <taxon>Basidiomycota</taxon>
        <taxon>Agaricomycotina</taxon>
        <taxon>Agaricomycetes</taxon>
        <taxon>Agaricomycetidae</taxon>
        <taxon>Agaricales</taxon>
        <taxon>Marasmiineae</taxon>
        <taxon>Mycenaceae</taxon>
        <taxon>Mycena</taxon>
    </lineage>
</organism>
<dbReference type="AlphaFoldDB" id="A0AAD7HXG5"/>
<evidence type="ECO:0000313" key="1">
    <source>
        <dbReference type="EMBL" id="KAJ7730309.1"/>
    </source>
</evidence>
<dbReference type="Proteomes" id="UP001215598">
    <property type="component" value="Unassembled WGS sequence"/>
</dbReference>
<gene>
    <name evidence="1" type="ORF">B0H16DRAFT_1469657</name>
</gene>
<name>A0AAD7HXG5_9AGAR</name>
<reference evidence="1" key="1">
    <citation type="submission" date="2023-03" db="EMBL/GenBank/DDBJ databases">
        <title>Massive genome expansion in bonnet fungi (Mycena s.s.) driven by repeated elements and novel gene families across ecological guilds.</title>
        <authorList>
            <consortium name="Lawrence Berkeley National Laboratory"/>
            <person name="Harder C.B."/>
            <person name="Miyauchi S."/>
            <person name="Viragh M."/>
            <person name="Kuo A."/>
            <person name="Thoen E."/>
            <person name="Andreopoulos B."/>
            <person name="Lu D."/>
            <person name="Skrede I."/>
            <person name="Drula E."/>
            <person name="Henrissat B."/>
            <person name="Morin E."/>
            <person name="Kohler A."/>
            <person name="Barry K."/>
            <person name="LaButti K."/>
            <person name="Morin E."/>
            <person name="Salamov A."/>
            <person name="Lipzen A."/>
            <person name="Mereny Z."/>
            <person name="Hegedus B."/>
            <person name="Baldrian P."/>
            <person name="Stursova M."/>
            <person name="Weitz H."/>
            <person name="Taylor A."/>
            <person name="Grigoriev I.V."/>
            <person name="Nagy L.G."/>
            <person name="Martin F."/>
            <person name="Kauserud H."/>
        </authorList>
    </citation>
    <scope>NUCLEOTIDE SEQUENCE</scope>
    <source>
        <strain evidence="1">CBHHK182m</strain>
    </source>
</reference>
<evidence type="ECO:0000313" key="2">
    <source>
        <dbReference type="Proteomes" id="UP001215598"/>
    </source>
</evidence>